<feature type="transmembrane region" description="Helical" evidence="5">
    <location>
        <begin position="85"/>
        <end position="105"/>
    </location>
</feature>
<comment type="similarity">
    <text evidence="2 3">Belongs to the small heat shock protein (HSP20) family.</text>
</comment>
<keyword evidence="5" id="KW-1133">Transmembrane helix</keyword>
<protein>
    <recommendedName>
        <fullName evidence="6">SHSP domain-containing protein</fullName>
    </recommendedName>
</protein>
<dbReference type="SUPFAM" id="SSF49764">
    <property type="entry name" value="HSP20-like chaperones"/>
    <property type="match status" value="1"/>
</dbReference>
<organism evidence="7 8">
    <name type="scientific">Steinernema hermaphroditum</name>
    <dbReference type="NCBI Taxonomy" id="289476"/>
    <lineage>
        <taxon>Eukaryota</taxon>
        <taxon>Metazoa</taxon>
        <taxon>Ecdysozoa</taxon>
        <taxon>Nematoda</taxon>
        <taxon>Chromadorea</taxon>
        <taxon>Rhabditida</taxon>
        <taxon>Tylenchina</taxon>
        <taxon>Panagrolaimomorpha</taxon>
        <taxon>Strongyloidoidea</taxon>
        <taxon>Steinernematidae</taxon>
        <taxon>Steinernema</taxon>
    </lineage>
</organism>
<evidence type="ECO:0000313" key="8">
    <source>
        <dbReference type="Proteomes" id="UP001175271"/>
    </source>
</evidence>
<proteinExistence type="inferred from homology"/>
<name>A0AA39MCI1_9BILA</name>
<dbReference type="PANTHER" id="PTHR45640">
    <property type="entry name" value="HEAT SHOCK PROTEIN HSP-12.2-RELATED"/>
    <property type="match status" value="1"/>
</dbReference>
<dbReference type="PROSITE" id="PS01031">
    <property type="entry name" value="SHSP"/>
    <property type="match status" value="1"/>
</dbReference>
<feature type="transmembrane region" description="Helical" evidence="5">
    <location>
        <begin position="117"/>
        <end position="134"/>
    </location>
</feature>
<dbReference type="Pfam" id="PF00011">
    <property type="entry name" value="HSP20"/>
    <property type="match status" value="1"/>
</dbReference>
<keyword evidence="5" id="KW-0472">Membrane</keyword>
<evidence type="ECO:0000256" key="1">
    <source>
        <dbReference type="ARBA" id="ARBA00023016"/>
    </source>
</evidence>
<dbReference type="InterPro" id="IPR002068">
    <property type="entry name" value="A-crystallin/Hsp20_dom"/>
</dbReference>
<reference evidence="7" key="1">
    <citation type="submission" date="2023-06" db="EMBL/GenBank/DDBJ databases">
        <title>Genomic analysis of the entomopathogenic nematode Steinernema hermaphroditum.</title>
        <authorList>
            <person name="Schwarz E.M."/>
            <person name="Heppert J.K."/>
            <person name="Baniya A."/>
            <person name="Schwartz H.T."/>
            <person name="Tan C.-H."/>
            <person name="Antoshechkin I."/>
            <person name="Sternberg P.W."/>
            <person name="Goodrich-Blair H."/>
            <person name="Dillman A.R."/>
        </authorList>
    </citation>
    <scope>NUCLEOTIDE SEQUENCE</scope>
    <source>
        <strain evidence="7">PS9179</strain>
        <tissue evidence="7">Whole animal</tissue>
    </source>
</reference>
<feature type="domain" description="SHSP" evidence="6">
    <location>
        <begin position="147"/>
        <end position="255"/>
    </location>
</feature>
<evidence type="ECO:0000256" key="4">
    <source>
        <dbReference type="SAM" id="MobiDB-lite"/>
    </source>
</evidence>
<dbReference type="AlphaFoldDB" id="A0AA39MCI1"/>
<dbReference type="InterPro" id="IPR001436">
    <property type="entry name" value="Alpha-crystallin/sHSP_animal"/>
</dbReference>
<evidence type="ECO:0000313" key="7">
    <source>
        <dbReference type="EMBL" id="KAK0428540.1"/>
    </source>
</evidence>
<dbReference type="PANTHER" id="PTHR45640:SF13">
    <property type="entry name" value="HEAT SHOCK PROTEIN 22-RELATED"/>
    <property type="match status" value="1"/>
</dbReference>
<dbReference type="PRINTS" id="PR00299">
    <property type="entry name" value="ACRYSTALLIN"/>
</dbReference>
<dbReference type="GO" id="GO:0051082">
    <property type="term" value="F:unfolded protein binding"/>
    <property type="evidence" value="ECO:0007669"/>
    <property type="project" value="TreeGrafter"/>
</dbReference>
<dbReference type="EMBL" id="JAUCMV010000001">
    <property type="protein sequence ID" value="KAK0428540.1"/>
    <property type="molecule type" value="Genomic_DNA"/>
</dbReference>
<evidence type="ECO:0000259" key="6">
    <source>
        <dbReference type="PROSITE" id="PS01031"/>
    </source>
</evidence>
<keyword evidence="5" id="KW-0812">Transmembrane</keyword>
<dbReference type="GO" id="GO:0009408">
    <property type="term" value="P:response to heat"/>
    <property type="evidence" value="ECO:0007669"/>
    <property type="project" value="TreeGrafter"/>
</dbReference>
<feature type="region of interest" description="Disordered" evidence="4">
    <location>
        <begin position="43"/>
        <end position="63"/>
    </location>
</feature>
<dbReference type="CDD" id="cd06526">
    <property type="entry name" value="metazoan_ACD"/>
    <property type="match status" value="1"/>
</dbReference>
<gene>
    <name evidence="7" type="ORF">QR680_010858</name>
</gene>
<dbReference type="GO" id="GO:0005737">
    <property type="term" value="C:cytoplasm"/>
    <property type="evidence" value="ECO:0007669"/>
    <property type="project" value="TreeGrafter"/>
</dbReference>
<sequence length="258" mass="29055">MESEIANLRELVEVALKTITEQYNQITHYKTLLAMKERSDSQKEDVPAEKHPEASVSKESEEEKNRRREDIRLRAILSASRSFEIGVFCSTIWFPYCFALLYYCCVLGRISIFRHSLLSTAMGLVEIFGLWFYVQNATCNGCRAKSALLSERIREFGDRKLGYDFSVSFKTSEFAPEELEVSVVGDSIVVEGKHSSESENGSIERHFCQKMLIPSDVDPESIQSALDSNGNLSVSAKIKKPAVEGGKRTIPIGVHDQK</sequence>
<dbReference type="GO" id="GO:0005634">
    <property type="term" value="C:nucleus"/>
    <property type="evidence" value="ECO:0007669"/>
    <property type="project" value="TreeGrafter"/>
</dbReference>
<dbReference type="InterPro" id="IPR008978">
    <property type="entry name" value="HSP20-like_chaperone"/>
</dbReference>
<evidence type="ECO:0000256" key="5">
    <source>
        <dbReference type="SAM" id="Phobius"/>
    </source>
</evidence>
<comment type="caution">
    <text evidence="7">The sequence shown here is derived from an EMBL/GenBank/DDBJ whole genome shotgun (WGS) entry which is preliminary data.</text>
</comment>
<dbReference type="GO" id="GO:0042026">
    <property type="term" value="P:protein refolding"/>
    <property type="evidence" value="ECO:0007669"/>
    <property type="project" value="TreeGrafter"/>
</dbReference>
<evidence type="ECO:0000256" key="2">
    <source>
        <dbReference type="PROSITE-ProRule" id="PRU00285"/>
    </source>
</evidence>
<accession>A0AA39MCI1</accession>
<dbReference type="Proteomes" id="UP001175271">
    <property type="component" value="Unassembled WGS sequence"/>
</dbReference>
<evidence type="ECO:0000256" key="3">
    <source>
        <dbReference type="RuleBase" id="RU003616"/>
    </source>
</evidence>
<keyword evidence="1" id="KW-0346">Stress response</keyword>
<keyword evidence="8" id="KW-1185">Reference proteome</keyword>
<dbReference type="Gene3D" id="2.60.40.790">
    <property type="match status" value="1"/>
</dbReference>